<evidence type="ECO:0000313" key="7">
    <source>
        <dbReference type="EMBL" id="MDT2758401.1"/>
    </source>
</evidence>
<evidence type="ECO:0000256" key="5">
    <source>
        <dbReference type="SAM" id="MobiDB-lite"/>
    </source>
</evidence>
<comment type="subcellular location">
    <subcellularLocation>
        <location evidence="1">Cell envelope</location>
    </subcellularLocation>
</comment>
<dbReference type="InterPro" id="IPR005046">
    <property type="entry name" value="DUF285"/>
</dbReference>
<dbReference type="InterPro" id="IPR050836">
    <property type="entry name" value="SDS22/Internalin_LRR"/>
</dbReference>
<evidence type="ECO:0000256" key="3">
    <source>
        <dbReference type="ARBA" id="ARBA00022737"/>
    </source>
</evidence>
<evidence type="ECO:0000313" key="8">
    <source>
        <dbReference type="Proteomes" id="UP001181046"/>
    </source>
</evidence>
<dbReference type="NCBIfam" id="TIGR02543">
    <property type="entry name" value="List_Bact_rpt"/>
    <property type="match status" value="7"/>
</dbReference>
<comment type="caution">
    <text evidence="7">The sequence shown here is derived from an EMBL/GenBank/DDBJ whole genome shotgun (WGS) entry which is preliminary data.</text>
</comment>
<dbReference type="InterPro" id="IPR013378">
    <property type="entry name" value="InlB-like_B-rpt"/>
</dbReference>
<dbReference type="InterPro" id="IPR042229">
    <property type="entry name" value="Listeria/Bacterioides_rpt_sf"/>
</dbReference>
<dbReference type="SUPFAM" id="SSF52058">
    <property type="entry name" value="L domain-like"/>
    <property type="match status" value="1"/>
</dbReference>
<accession>A0ABU3F6W1</accession>
<evidence type="ECO:0000256" key="1">
    <source>
        <dbReference type="ARBA" id="ARBA00004196"/>
    </source>
</evidence>
<name>A0ABU3F6W1_9ENTE</name>
<feature type="region of interest" description="Disordered" evidence="5">
    <location>
        <begin position="88"/>
        <end position="125"/>
    </location>
</feature>
<dbReference type="NCBIfam" id="TIGR02167">
    <property type="entry name" value="Liste_lipo_26"/>
    <property type="match status" value="8"/>
</dbReference>
<feature type="compositionally biased region" description="Basic and acidic residues" evidence="5">
    <location>
        <begin position="88"/>
        <end position="101"/>
    </location>
</feature>
<feature type="coiled-coil region" evidence="4">
    <location>
        <begin position="1414"/>
        <end position="1487"/>
    </location>
</feature>
<feature type="transmembrane region" description="Helical" evidence="6">
    <location>
        <begin position="1523"/>
        <end position="1544"/>
    </location>
</feature>
<keyword evidence="8" id="KW-1185">Reference proteome</keyword>
<gene>
    <name evidence="7" type="ORF">P7H27_01210</name>
</gene>
<dbReference type="Gene3D" id="1.20.1270.70">
    <property type="entry name" value="Designed single chain three-helix bundle"/>
    <property type="match status" value="1"/>
</dbReference>
<keyword evidence="6" id="KW-0812">Transmembrane</keyword>
<dbReference type="Pfam" id="PF03382">
    <property type="entry name" value="DUF285"/>
    <property type="match status" value="1"/>
</dbReference>
<keyword evidence="6" id="KW-1133">Transmembrane helix</keyword>
<dbReference type="Gene3D" id="3.80.10.10">
    <property type="entry name" value="Ribonuclease Inhibitor"/>
    <property type="match status" value="2"/>
</dbReference>
<proteinExistence type="predicted"/>
<dbReference type="InterPro" id="IPR032675">
    <property type="entry name" value="LRR_dom_sf"/>
</dbReference>
<protein>
    <submittedName>
        <fullName evidence="7">InlB B-repeat-containing protein</fullName>
    </submittedName>
</protein>
<dbReference type="Proteomes" id="UP001181046">
    <property type="component" value="Unassembled WGS sequence"/>
</dbReference>
<evidence type="ECO:0000256" key="6">
    <source>
        <dbReference type="SAM" id="Phobius"/>
    </source>
</evidence>
<organism evidence="7 8">
    <name type="scientific">Enterococcus xiangfangensis</name>
    <dbReference type="NCBI Taxonomy" id="1296537"/>
    <lineage>
        <taxon>Bacteria</taxon>
        <taxon>Bacillati</taxon>
        <taxon>Bacillota</taxon>
        <taxon>Bacilli</taxon>
        <taxon>Lactobacillales</taxon>
        <taxon>Enterococcaceae</taxon>
        <taxon>Enterococcus</taxon>
    </lineage>
</organism>
<dbReference type="Pfam" id="PF09479">
    <property type="entry name" value="Flg_new"/>
    <property type="match status" value="12"/>
</dbReference>
<dbReference type="Gene3D" id="2.60.40.4270">
    <property type="entry name" value="Listeria-Bacteroides repeat domain"/>
    <property type="match status" value="11"/>
</dbReference>
<dbReference type="NCBIfam" id="TIGR01167">
    <property type="entry name" value="LPXTG_anchor"/>
    <property type="match status" value="1"/>
</dbReference>
<dbReference type="RefSeq" id="WP_311829215.1">
    <property type="nucleotide sequence ID" value="NZ_JARQAJ010000001.1"/>
</dbReference>
<feature type="compositionally biased region" description="Polar residues" evidence="5">
    <location>
        <begin position="116"/>
        <end position="125"/>
    </location>
</feature>
<dbReference type="PANTHER" id="PTHR46652:SF8">
    <property type="entry name" value="LEUCINE RICH REPEAT CONTAINING 23"/>
    <property type="match status" value="1"/>
</dbReference>
<reference evidence="7" key="1">
    <citation type="submission" date="2023-03" db="EMBL/GenBank/DDBJ databases">
        <authorList>
            <person name="Shen W."/>
            <person name="Cai J."/>
        </authorList>
    </citation>
    <scope>NUCLEOTIDE SEQUENCE</scope>
    <source>
        <strain evidence="7">P66-3</strain>
    </source>
</reference>
<keyword evidence="6" id="KW-0472">Membrane</keyword>
<keyword evidence="3" id="KW-0677">Repeat</keyword>
<evidence type="ECO:0000256" key="4">
    <source>
        <dbReference type="SAM" id="Coils"/>
    </source>
</evidence>
<keyword evidence="2" id="KW-0433">Leucine-rich repeat</keyword>
<keyword evidence="4" id="KW-0175">Coiled coil</keyword>
<dbReference type="Pfam" id="PF07554">
    <property type="entry name" value="FIVAR"/>
    <property type="match status" value="1"/>
</dbReference>
<dbReference type="EMBL" id="JARQAJ010000001">
    <property type="protein sequence ID" value="MDT2758401.1"/>
    <property type="molecule type" value="Genomic_DNA"/>
</dbReference>
<sequence>MKKTDKTRLIKTGSQRQRFVFKKFNKQLISMVGVSFLLLGNYALVPIQVFAGETLVGSTSGVIPEDSQLSTLKISDPLTQIEPVQDVPKIEETEPSAKEVEQITESTVENSEEEAQVSQKDSQSEVSEWVAEESNGYMVISAYTGDGVNIIVPSQINDMPVQINLATAIGNKLRTTTRTFEIEESKDGLNPVKLMGTFYNLFRDNKVITTAAFADADTTAISDMERMFYGCSALVRLDASIWNTQNVRDMSFMFNDCNNLTSLDVYNWNVQNVRDMSYMFYRCSNITSLDVSNWNTENLQRTDAMFINCSSLISLDVSNWDIKNVLSLTGMFADCSNLTNLDVSNWDTRNVQRMGSMFAGCSSLTSLDLSNWNTRNVQFMAYMFADCSNLTNLNVSNWDTRNVQLMGSMFAGCSSLTSLDLSNWSTESIENIENMFLGCNNLIELKLSEPFQLDSIQQLRELSSSENEGKTNYHWVKDDAVEIYDSTTQLIEEHNSLSDGGVHVYTIQKSHEVSFVTNNEDDQLPAQKILEGDFAQDPDYTGTKDHHQLESWMLDGQKFNFEQMEISAPITLIAKWRLNQYTVRFNENGGTGTMVSQTLSYDEEQPLSKNTFERTGYSFKGWSTEQDGKDGEDFADQVEVKNLSMIDGEIIDLYAQWEVNQYNIKFDSNGGSGELTPQKMTYDLAENLTENNFTRKGYRFTGWNTQADGKGDSYSDKQEVENLVAEPNGSITLFAQWNITKYNVTFDSAGGSAIPDQNYTIETGITEFATPTRKGFTFLGWYDGKTKVEAIEAGETGNRTLTAKWEANQYNIKFDSNGGSGELDPQQMTYDLAANLTENKFTRKGYSFTGWNTQADGKGDSYSDKQEVENLVSESNDSITLFAQWKANQYSINFDSNGGSGELDSQQMTYDLAENLPENKFTQKGYGFIGWNTEADGKGSSYSDKQEVKNLVAESNGSITLFAQWEANQYSINFDSNGGSGELDPQQMTYDLAKNLTENKFAREGYSFTGWNTQADGKGDSYSDKQEVENLVSESNGSITLFAQWEMTKYNVTFDSAGGSTVPDQNYTIETGITNFDTPTRKGFTFLGWYDGEKKVETIEDGETGDRVLIAKWEANQYSINFDSNGGSGELAPQQMIFDLAENLTENKFTQPGYTFLGWNTQADGTGSSYSDKQEVKNLVAEPNGSITLFAQWEMTKYNVTFDSAGGSTVPDQNYTIETGITDFVTPTRKGFTFVGWYDEEKKVEAIEAGETGDRTLTAQWEIIEYTITFDNDSLQPITYTVESDVIKLPTQERNGYTFLGWLVSEDTAQRAGTDPGEIVQEIQSGTTGNLMLSAQWEANQYSINFDSNGGSGELAPQQMTYDLATNLSENKFTRSGYTFLGWNTQAAGTGTSYSDKQEVENLVAESNGSITLFAQWETNKSALEDLVNKEKENQRDKEDYTEESWKNYEEALAQAKKVLADDQATAEQTATALEELKTAIANLELLKTSDGQIIGTANDSATTRKSYPSAGTKAKSFPQTGMIAGSGLMIVGIAVVGAALAGWKKRKGK</sequence>
<dbReference type="InterPro" id="IPR011889">
    <property type="entry name" value="Liste_lipo_26"/>
</dbReference>
<evidence type="ECO:0000256" key="2">
    <source>
        <dbReference type="ARBA" id="ARBA00022614"/>
    </source>
</evidence>
<dbReference type="PANTHER" id="PTHR46652">
    <property type="entry name" value="LEUCINE-RICH REPEAT AND IQ DOMAIN-CONTAINING PROTEIN 1-RELATED"/>
    <property type="match status" value="1"/>
</dbReference>